<name>A0A7S1R8L4_ALECA</name>
<proteinExistence type="predicted"/>
<dbReference type="EMBL" id="HBGE01060835">
    <property type="protein sequence ID" value="CAD9159700.1"/>
    <property type="molecule type" value="Transcribed_RNA"/>
</dbReference>
<feature type="transmembrane region" description="Helical" evidence="1">
    <location>
        <begin position="20"/>
        <end position="41"/>
    </location>
</feature>
<keyword evidence="1" id="KW-1133">Transmembrane helix</keyword>
<organism evidence="2">
    <name type="scientific">Alexandrium catenella</name>
    <name type="common">Red tide dinoflagellate</name>
    <name type="synonym">Gonyaulax catenella</name>
    <dbReference type="NCBI Taxonomy" id="2925"/>
    <lineage>
        <taxon>Eukaryota</taxon>
        <taxon>Sar</taxon>
        <taxon>Alveolata</taxon>
        <taxon>Dinophyceae</taxon>
        <taxon>Gonyaulacales</taxon>
        <taxon>Pyrocystaceae</taxon>
        <taxon>Alexandrium</taxon>
    </lineage>
</organism>
<gene>
    <name evidence="2" type="ORF">ACAT0790_LOCUS36465</name>
</gene>
<keyword evidence="1" id="KW-0812">Transmembrane</keyword>
<evidence type="ECO:0000256" key="1">
    <source>
        <dbReference type="SAM" id="Phobius"/>
    </source>
</evidence>
<feature type="transmembrane region" description="Helical" evidence="1">
    <location>
        <begin position="92"/>
        <end position="120"/>
    </location>
</feature>
<sequence>MLTASMLGGASLGVSAELTVLFVSGSVAVVMASLLCVSINWQVPMYEGLAREAALKYPELGGVAKDVCSDFLAEHMELNPVQLMFMPATPALLSLLWSGLVVLAGIFFASLPSVCLPLFFSRGCS</sequence>
<keyword evidence="1" id="KW-0472">Membrane</keyword>
<accession>A0A7S1R8L4</accession>
<dbReference type="AlphaFoldDB" id="A0A7S1R8L4"/>
<evidence type="ECO:0000313" key="2">
    <source>
        <dbReference type="EMBL" id="CAD9159700.1"/>
    </source>
</evidence>
<reference evidence="2" key="1">
    <citation type="submission" date="2021-01" db="EMBL/GenBank/DDBJ databases">
        <authorList>
            <person name="Corre E."/>
            <person name="Pelletier E."/>
            <person name="Niang G."/>
            <person name="Scheremetjew M."/>
            <person name="Finn R."/>
            <person name="Kale V."/>
            <person name="Holt S."/>
            <person name="Cochrane G."/>
            <person name="Meng A."/>
            <person name="Brown T."/>
            <person name="Cohen L."/>
        </authorList>
    </citation>
    <scope>NUCLEOTIDE SEQUENCE</scope>
    <source>
        <strain evidence="2">OF101</strain>
    </source>
</reference>
<protein>
    <submittedName>
        <fullName evidence="2">Uncharacterized protein</fullName>
    </submittedName>
</protein>